<dbReference type="Proteomes" id="UP000288805">
    <property type="component" value="Unassembled WGS sequence"/>
</dbReference>
<dbReference type="PANTHER" id="PTHR36350">
    <property type="entry name" value="TRANSMEMBRANE PROTEIN"/>
    <property type="match status" value="1"/>
</dbReference>
<comment type="caution">
    <text evidence="2">The sequence shown here is derived from an EMBL/GenBank/DDBJ whole genome shotgun (WGS) entry which is preliminary data.</text>
</comment>
<protein>
    <submittedName>
        <fullName evidence="2">Uncharacterized protein</fullName>
    </submittedName>
</protein>
<dbReference type="AlphaFoldDB" id="A0A438EIF9"/>
<evidence type="ECO:0000256" key="1">
    <source>
        <dbReference type="SAM" id="MobiDB-lite"/>
    </source>
</evidence>
<accession>A0A438EIF9</accession>
<sequence>MESVIGLHFSTPSPSVRMPSGFHAARATKPHLRLSHSSLSLPKDPRSLSLGHNSSLSLPQSSGGRPLDHIIGPISCMVDGSLPPIHNRDHRGAANVPWASRFLRNVGWGNRSNHKAKAGSDGGNLQSENAKQLVDIVQRVQLSQPVNLAELQKALKHIVNQISNLQGQIIDTVKELNSSQKYNLALELLKAYEPCVSDEQSLSYIRFYIMETLCYQEKYQEASNYWIQLYDMENCRQILHRLSSKMKPFILYELSRDKNAIDKFVEFDKKGDQSMPPDEPDLMN</sequence>
<reference evidence="2 3" key="1">
    <citation type="journal article" date="2018" name="PLoS Genet.">
        <title>Population sequencing reveals clonal diversity and ancestral inbreeding in the grapevine cultivar Chardonnay.</title>
        <authorList>
            <person name="Roach M.J."/>
            <person name="Johnson D.L."/>
            <person name="Bohlmann J."/>
            <person name="van Vuuren H.J."/>
            <person name="Jones S.J."/>
            <person name="Pretorius I.S."/>
            <person name="Schmidt S.A."/>
            <person name="Borneman A.R."/>
        </authorList>
    </citation>
    <scope>NUCLEOTIDE SEQUENCE [LARGE SCALE GENOMIC DNA]</scope>
    <source>
        <strain evidence="3">cv. Chardonnay</strain>
        <tissue evidence="2">Leaf</tissue>
    </source>
</reference>
<organism evidence="2 3">
    <name type="scientific">Vitis vinifera</name>
    <name type="common">Grape</name>
    <dbReference type="NCBI Taxonomy" id="29760"/>
    <lineage>
        <taxon>Eukaryota</taxon>
        <taxon>Viridiplantae</taxon>
        <taxon>Streptophyta</taxon>
        <taxon>Embryophyta</taxon>
        <taxon>Tracheophyta</taxon>
        <taxon>Spermatophyta</taxon>
        <taxon>Magnoliopsida</taxon>
        <taxon>eudicotyledons</taxon>
        <taxon>Gunneridae</taxon>
        <taxon>Pentapetalae</taxon>
        <taxon>rosids</taxon>
        <taxon>Vitales</taxon>
        <taxon>Vitaceae</taxon>
        <taxon>Viteae</taxon>
        <taxon>Vitis</taxon>
    </lineage>
</organism>
<proteinExistence type="predicted"/>
<feature type="region of interest" description="Disordered" evidence="1">
    <location>
        <begin position="33"/>
        <end position="64"/>
    </location>
</feature>
<feature type="compositionally biased region" description="Low complexity" evidence="1">
    <location>
        <begin position="35"/>
        <end position="58"/>
    </location>
</feature>
<dbReference type="EMBL" id="QGNW01001284">
    <property type="protein sequence ID" value="RVW47405.1"/>
    <property type="molecule type" value="Genomic_DNA"/>
</dbReference>
<name>A0A438EIF9_VITVI</name>
<gene>
    <name evidence="2" type="ORF">CK203_105886</name>
</gene>
<evidence type="ECO:0000313" key="3">
    <source>
        <dbReference type="Proteomes" id="UP000288805"/>
    </source>
</evidence>
<dbReference type="PANTHER" id="PTHR36350:SF2">
    <property type="entry name" value="PROTEIN, PUTATIVE-RELATED"/>
    <property type="match status" value="1"/>
</dbReference>
<evidence type="ECO:0000313" key="2">
    <source>
        <dbReference type="EMBL" id="RVW47405.1"/>
    </source>
</evidence>